<dbReference type="EMBL" id="JNFF01000110">
    <property type="protein sequence ID" value="KEQ28727.1"/>
    <property type="molecule type" value="Genomic_DNA"/>
</dbReference>
<dbReference type="CDD" id="cd06171">
    <property type="entry name" value="Sigma70_r4"/>
    <property type="match status" value="1"/>
</dbReference>
<evidence type="ECO:0000259" key="7">
    <source>
        <dbReference type="Pfam" id="PF08281"/>
    </source>
</evidence>
<protein>
    <recommendedName>
        <fullName evidence="10">RNA polymerase subunit sigma-24</fullName>
    </recommendedName>
</protein>
<dbReference type="Gene3D" id="1.10.10.10">
    <property type="entry name" value="Winged helix-like DNA-binding domain superfamily/Winged helix DNA-binding domain"/>
    <property type="match status" value="1"/>
</dbReference>
<dbReference type="NCBIfam" id="TIGR02937">
    <property type="entry name" value="sigma70-ECF"/>
    <property type="match status" value="1"/>
</dbReference>
<name>A0A081PDF4_9SPHI</name>
<keyword evidence="3" id="KW-0731">Sigma factor</keyword>
<evidence type="ECO:0000256" key="4">
    <source>
        <dbReference type="ARBA" id="ARBA00023125"/>
    </source>
</evidence>
<accession>A0A081PDF4</accession>
<dbReference type="InterPro" id="IPR014284">
    <property type="entry name" value="RNA_pol_sigma-70_dom"/>
</dbReference>
<comment type="similarity">
    <text evidence="1">Belongs to the sigma-70 factor family. ECF subfamily.</text>
</comment>
<dbReference type="Pfam" id="PF08281">
    <property type="entry name" value="Sigma70_r4_2"/>
    <property type="match status" value="1"/>
</dbReference>
<dbReference type="InterPro" id="IPR013249">
    <property type="entry name" value="RNA_pol_sigma70_r4_t2"/>
</dbReference>
<reference evidence="8 9" key="1">
    <citation type="journal article" date="1992" name="Int. J. Syst. Bacteriol.">
        <title>Sphingobacterium antarcticus sp. nov. a Psychrotrophic Bacterium from the Soils of Schirmacher Oasis, Antarctica.</title>
        <authorList>
            <person name="Shivaji S."/>
            <person name="Ray M.K."/>
            <person name="Rao N.S."/>
            <person name="Saiserr L."/>
            <person name="Jagannadham M.V."/>
            <person name="Kumar G.S."/>
            <person name="Reddy G."/>
            <person name="Bhargava P.M."/>
        </authorList>
    </citation>
    <scope>NUCLEOTIDE SEQUENCE [LARGE SCALE GENOMIC DNA]</scope>
    <source>
        <strain evidence="8 9">4BY</strain>
    </source>
</reference>
<evidence type="ECO:0000256" key="1">
    <source>
        <dbReference type="ARBA" id="ARBA00010641"/>
    </source>
</evidence>
<evidence type="ECO:0008006" key="10">
    <source>
        <dbReference type="Google" id="ProtNLM"/>
    </source>
</evidence>
<gene>
    <name evidence="8" type="ORF">N180_04875</name>
</gene>
<dbReference type="PANTHER" id="PTHR43133">
    <property type="entry name" value="RNA POLYMERASE ECF-TYPE SIGMA FACTO"/>
    <property type="match status" value="1"/>
</dbReference>
<dbReference type="GO" id="GO:0006352">
    <property type="term" value="P:DNA-templated transcription initiation"/>
    <property type="evidence" value="ECO:0007669"/>
    <property type="project" value="InterPro"/>
</dbReference>
<dbReference type="OrthoDB" id="1491902at2"/>
<dbReference type="SUPFAM" id="SSF88946">
    <property type="entry name" value="Sigma2 domain of RNA polymerase sigma factors"/>
    <property type="match status" value="1"/>
</dbReference>
<keyword evidence="4" id="KW-0238">DNA-binding</keyword>
<evidence type="ECO:0000256" key="3">
    <source>
        <dbReference type="ARBA" id="ARBA00023082"/>
    </source>
</evidence>
<dbReference type="eggNOG" id="COG1595">
    <property type="taxonomic scope" value="Bacteria"/>
</dbReference>
<sequence length="186" mass="21554">MQSTEKVTDQTLIAMCQAGNDSGFTALYNKYAKGVYNSITRIVSHTGEAEDILQDTFYTVFNDMGKLTGVLSFEAWVRRIAINRSISHLRKKKILFSDLEHTEFADENEYSIEEDELFDCRVEDVRSCIERLPPGYKTILNLYLFENMQHEEIAGVLGISHSTVRTQYHRAKKKIYLLLKDKSYYD</sequence>
<dbReference type="Proteomes" id="UP000028007">
    <property type="component" value="Unassembled WGS sequence"/>
</dbReference>
<dbReference type="AlphaFoldDB" id="A0A081PDF4"/>
<proteinExistence type="inferred from homology"/>
<evidence type="ECO:0000256" key="2">
    <source>
        <dbReference type="ARBA" id="ARBA00023015"/>
    </source>
</evidence>
<feature type="domain" description="RNA polymerase sigma-70 region 2" evidence="6">
    <location>
        <begin position="27"/>
        <end position="93"/>
    </location>
</feature>
<dbReference type="InterPro" id="IPR013324">
    <property type="entry name" value="RNA_pol_sigma_r3/r4-like"/>
</dbReference>
<dbReference type="Pfam" id="PF04542">
    <property type="entry name" value="Sigma70_r2"/>
    <property type="match status" value="1"/>
</dbReference>
<dbReference type="InterPro" id="IPR007627">
    <property type="entry name" value="RNA_pol_sigma70_r2"/>
</dbReference>
<keyword evidence="2" id="KW-0805">Transcription regulation</keyword>
<organism evidence="8 9">
    <name type="scientific">Pedobacter antarcticus 4BY</name>
    <dbReference type="NCBI Taxonomy" id="1358423"/>
    <lineage>
        <taxon>Bacteria</taxon>
        <taxon>Pseudomonadati</taxon>
        <taxon>Bacteroidota</taxon>
        <taxon>Sphingobacteriia</taxon>
        <taxon>Sphingobacteriales</taxon>
        <taxon>Sphingobacteriaceae</taxon>
        <taxon>Pedobacter</taxon>
    </lineage>
</organism>
<evidence type="ECO:0000313" key="9">
    <source>
        <dbReference type="Proteomes" id="UP000028007"/>
    </source>
</evidence>
<evidence type="ECO:0000256" key="5">
    <source>
        <dbReference type="ARBA" id="ARBA00023163"/>
    </source>
</evidence>
<dbReference type="GO" id="GO:0003677">
    <property type="term" value="F:DNA binding"/>
    <property type="evidence" value="ECO:0007669"/>
    <property type="project" value="UniProtKB-KW"/>
</dbReference>
<dbReference type="GO" id="GO:0016987">
    <property type="term" value="F:sigma factor activity"/>
    <property type="evidence" value="ECO:0007669"/>
    <property type="project" value="UniProtKB-KW"/>
</dbReference>
<dbReference type="Gene3D" id="1.10.1740.10">
    <property type="match status" value="1"/>
</dbReference>
<dbReference type="SUPFAM" id="SSF88659">
    <property type="entry name" value="Sigma3 and sigma4 domains of RNA polymerase sigma factors"/>
    <property type="match status" value="1"/>
</dbReference>
<dbReference type="InterPro" id="IPR013325">
    <property type="entry name" value="RNA_pol_sigma_r2"/>
</dbReference>
<evidence type="ECO:0000313" key="8">
    <source>
        <dbReference type="EMBL" id="KEQ28727.1"/>
    </source>
</evidence>
<dbReference type="PANTHER" id="PTHR43133:SF8">
    <property type="entry name" value="RNA POLYMERASE SIGMA FACTOR HI_1459-RELATED"/>
    <property type="match status" value="1"/>
</dbReference>
<feature type="domain" description="RNA polymerase sigma factor 70 region 4 type 2" evidence="7">
    <location>
        <begin position="124"/>
        <end position="175"/>
    </location>
</feature>
<dbReference type="InterPro" id="IPR039425">
    <property type="entry name" value="RNA_pol_sigma-70-like"/>
</dbReference>
<dbReference type="RefSeq" id="WP_037443804.1">
    <property type="nucleotide sequence ID" value="NZ_JNFF01000110.1"/>
</dbReference>
<evidence type="ECO:0000259" key="6">
    <source>
        <dbReference type="Pfam" id="PF04542"/>
    </source>
</evidence>
<comment type="caution">
    <text evidence="8">The sequence shown here is derived from an EMBL/GenBank/DDBJ whole genome shotgun (WGS) entry which is preliminary data.</text>
</comment>
<dbReference type="InterPro" id="IPR036388">
    <property type="entry name" value="WH-like_DNA-bd_sf"/>
</dbReference>
<keyword evidence="9" id="KW-1185">Reference proteome</keyword>
<keyword evidence="5" id="KW-0804">Transcription</keyword>